<gene>
    <name evidence="4" type="ORF">COT12_01125</name>
</gene>
<comment type="caution">
    <text evidence="4">The sequence shown here is derived from an EMBL/GenBank/DDBJ whole genome shotgun (WGS) entry which is preliminary data.</text>
</comment>
<accession>A0A2M6YCL6</accession>
<feature type="compositionally biased region" description="Basic and acidic residues" evidence="1">
    <location>
        <begin position="1"/>
        <end position="13"/>
    </location>
</feature>
<keyword evidence="2" id="KW-0472">Membrane</keyword>
<dbReference type="Proteomes" id="UP000229896">
    <property type="component" value="Unassembled WGS sequence"/>
</dbReference>
<evidence type="ECO:0000313" key="4">
    <source>
        <dbReference type="EMBL" id="PIU24431.1"/>
    </source>
</evidence>
<dbReference type="Pfam" id="PF18914">
    <property type="entry name" value="DUF5666"/>
    <property type="match status" value="1"/>
</dbReference>
<evidence type="ECO:0000259" key="3">
    <source>
        <dbReference type="Pfam" id="PF18914"/>
    </source>
</evidence>
<evidence type="ECO:0000256" key="1">
    <source>
        <dbReference type="SAM" id="MobiDB-lite"/>
    </source>
</evidence>
<organism evidence="4 5">
    <name type="scientific">Candidatus Berkelbacteria bacterium CG08_land_8_20_14_0_20_39_8</name>
    <dbReference type="NCBI Taxonomy" id="1974511"/>
    <lineage>
        <taxon>Bacteria</taxon>
        <taxon>Candidatus Berkelbacteria</taxon>
    </lineage>
</organism>
<sequence length="167" mass="18294">MDEKENKSVEEKSTVYQTNHAGQHHNHEALAITLSIIAVLIILAGIAGVAKLTFYHNGHDRFDIQKDIMAEGNQFSGHMGRIMYGDNKYQRSSNSLVAKITKIDGDNLTVYKDSNNKDYTVTISDSTQIRKNGDIAGKSDLVTGQAITVSGRSNSSGQIDARVIIIN</sequence>
<evidence type="ECO:0000256" key="2">
    <source>
        <dbReference type="SAM" id="Phobius"/>
    </source>
</evidence>
<dbReference type="InterPro" id="IPR043724">
    <property type="entry name" value="DUF5666"/>
</dbReference>
<dbReference type="EMBL" id="PEXI01000037">
    <property type="protein sequence ID" value="PIU24431.1"/>
    <property type="molecule type" value="Genomic_DNA"/>
</dbReference>
<feature type="region of interest" description="Disordered" evidence="1">
    <location>
        <begin position="1"/>
        <end position="22"/>
    </location>
</feature>
<dbReference type="AlphaFoldDB" id="A0A2M6YCL6"/>
<feature type="transmembrane region" description="Helical" evidence="2">
    <location>
        <begin position="29"/>
        <end position="54"/>
    </location>
</feature>
<protein>
    <recommendedName>
        <fullName evidence="3">DUF5666 domain-containing protein</fullName>
    </recommendedName>
</protein>
<evidence type="ECO:0000313" key="5">
    <source>
        <dbReference type="Proteomes" id="UP000229896"/>
    </source>
</evidence>
<reference evidence="5" key="1">
    <citation type="submission" date="2017-09" db="EMBL/GenBank/DDBJ databases">
        <title>Depth-based differentiation of microbial function through sediment-hosted aquifers and enrichment of novel symbionts in the deep terrestrial subsurface.</title>
        <authorList>
            <person name="Probst A.J."/>
            <person name="Ladd B."/>
            <person name="Jarett J.K."/>
            <person name="Geller-Mcgrath D.E."/>
            <person name="Sieber C.M.K."/>
            <person name="Emerson J.B."/>
            <person name="Anantharaman K."/>
            <person name="Thomas B.C."/>
            <person name="Malmstrom R."/>
            <person name="Stieglmeier M."/>
            <person name="Klingl A."/>
            <person name="Woyke T."/>
            <person name="Ryan C.M."/>
            <person name="Banfield J.F."/>
        </authorList>
    </citation>
    <scope>NUCLEOTIDE SEQUENCE [LARGE SCALE GENOMIC DNA]</scope>
</reference>
<keyword evidence="2" id="KW-1133">Transmembrane helix</keyword>
<proteinExistence type="predicted"/>
<keyword evidence="2" id="KW-0812">Transmembrane</keyword>
<feature type="domain" description="DUF5666" evidence="3">
    <location>
        <begin position="99"/>
        <end position="164"/>
    </location>
</feature>
<name>A0A2M6YCL6_9BACT</name>